<gene>
    <name evidence="1" type="ORF">DSTB1V02_LOCUS14486</name>
</gene>
<sequence length="119" mass="13904">MCLAFFQYYPAQKIASCLSLPNYEKLFTLLRISNVWLDSKDGYEYMVSNNGKNQTLVDYLDELDWSHFDIEGLQRLLRYDPHNELCSNNDGDLILPWNATTTYPDGLNPWMPPKRNCSN</sequence>
<reference evidence="1" key="1">
    <citation type="submission" date="2020-11" db="EMBL/GenBank/DDBJ databases">
        <authorList>
            <person name="Tran Van P."/>
        </authorList>
    </citation>
    <scope>NUCLEOTIDE SEQUENCE</scope>
</reference>
<keyword evidence="2" id="KW-1185">Reference proteome</keyword>
<dbReference type="AlphaFoldDB" id="A0A7R9FTN2"/>
<evidence type="ECO:0000313" key="1">
    <source>
        <dbReference type="EMBL" id="CAD7254740.1"/>
    </source>
</evidence>
<organism evidence="1">
    <name type="scientific">Darwinula stevensoni</name>
    <dbReference type="NCBI Taxonomy" id="69355"/>
    <lineage>
        <taxon>Eukaryota</taxon>
        <taxon>Metazoa</taxon>
        <taxon>Ecdysozoa</taxon>
        <taxon>Arthropoda</taxon>
        <taxon>Crustacea</taxon>
        <taxon>Oligostraca</taxon>
        <taxon>Ostracoda</taxon>
        <taxon>Podocopa</taxon>
        <taxon>Podocopida</taxon>
        <taxon>Darwinulocopina</taxon>
        <taxon>Darwinuloidea</taxon>
        <taxon>Darwinulidae</taxon>
        <taxon>Darwinula</taxon>
    </lineage>
</organism>
<protein>
    <submittedName>
        <fullName evidence="1">Uncharacterized protein</fullName>
    </submittedName>
</protein>
<accession>A0A7R9FTN2</accession>
<proteinExistence type="predicted"/>
<dbReference type="Proteomes" id="UP000677054">
    <property type="component" value="Unassembled WGS sequence"/>
</dbReference>
<dbReference type="EMBL" id="CAJPEV010012286">
    <property type="protein sequence ID" value="CAG0906437.1"/>
    <property type="molecule type" value="Genomic_DNA"/>
</dbReference>
<name>A0A7R9FTN2_9CRUS</name>
<dbReference type="EMBL" id="LR911804">
    <property type="protein sequence ID" value="CAD7254740.1"/>
    <property type="molecule type" value="Genomic_DNA"/>
</dbReference>
<evidence type="ECO:0000313" key="2">
    <source>
        <dbReference type="Proteomes" id="UP000677054"/>
    </source>
</evidence>